<reference evidence="1" key="1">
    <citation type="submission" date="2023-03" db="UniProtKB">
        <authorList>
            <consortium name="Ensembl"/>
        </authorList>
    </citation>
    <scope>IDENTIFICATION</scope>
</reference>
<dbReference type="OMA" id="CAILFEC"/>
<dbReference type="AlphaFoldDB" id="A0A8C4LAZ7"/>
<accession>A0A8C4LAZ7</accession>
<dbReference type="Ensembl" id="ENSEAST00005010287.1">
    <property type="protein sequence ID" value="ENSEASP00005009468.1"/>
    <property type="gene ID" value="ENSEASG00005006752.1"/>
</dbReference>
<sequence>MGLFLHLSLPFCHSQCLSVCLCIILPVRSGISGSHVLVSLGIFVSLCPVCLLFSLSLSLSVHLCLSASVSSLGACLSVCPSFHLRQLKTPLMSHLMCSCAILFECCRSDLTVAKGTARFGCHGDGQSRCPHSAQHASPCFWMGLDHLLSGPSSSSDEQQRPWQAAVIRGALLNPPCAPPTSSAQQTWEVGPLVNPILQMRLLRNSAATIQEEAQ</sequence>
<organism evidence="1">
    <name type="scientific">Equus asinus asinus</name>
    <dbReference type="NCBI Taxonomy" id="83772"/>
    <lineage>
        <taxon>Eukaryota</taxon>
        <taxon>Metazoa</taxon>
        <taxon>Chordata</taxon>
        <taxon>Craniata</taxon>
        <taxon>Vertebrata</taxon>
        <taxon>Euteleostomi</taxon>
        <taxon>Mammalia</taxon>
        <taxon>Eutheria</taxon>
        <taxon>Laurasiatheria</taxon>
        <taxon>Perissodactyla</taxon>
        <taxon>Equidae</taxon>
        <taxon>Equus</taxon>
    </lineage>
</organism>
<name>A0A8C4LAZ7_EQUAS</name>
<protein>
    <submittedName>
        <fullName evidence="1">Uncharacterized protein</fullName>
    </submittedName>
</protein>
<proteinExistence type="predicted"/>
<evidence type="ECO:0000313" key="1">
    <source>
        <dbReference type="Ensembl" id="ENSEASP00005009468.1"/>
    </source>
</evidence>